<dbReference type="EMBL" id="CAEZXM010000110">
    <property type="protein sequence ID" value="CAB4690176.1"/>
    <property type="molecule type" value="Genomic_DNA"/>
</dbReference>
<dbReference type="AlphaFoldDB" id="A0A6J6NV79"/>
<gene>
    <name evidence="1" type="ORF">UFOPK2366_00714</name>
</gene>
<proteinExistence type="predicted"/>
<reference evidence="1" key="1">
    <citation type="submission" date="2020-05" db="EMBL/GenBank/DDBJ databases">
        <authorList>
            <person name="Chiriac C."/>
            <person name="Salcher M."/>
            <person name="Ghai R."/>
            <person name="Kavagutti S V."/>
        </authorList>
    </citation>
    <scope>NUCLEOTIDE SEQUENCE</scope>
</reference>
<accession>A0A6J6NV79</accession>
<sequence length="239" mass="26541">MAAKHLPYQLLAGITPCPAGWLAVPARLAGVTVIVEDPMVFRTLQDVVDSRPAFDAAAINAPLGFNDTPAGPQRPCDSEASDMIGWPRRVGVRNIPSRAALQATSKAEARALEPWLTKDDLRRFRWLREAEQTFQPFHQRNFFSANPDLCFVLLNEDRPLRTSPYHQDGVLERMALIRNKLPGVEDVILRAPPNGAGQVHVMQAAALLWTARRAVGRAISRLPLDPTWDSAGLRMELVR</sequence>
<evidence type="ECO:0000313" key="1">
    <source>
        <dbReference type="EMBL" id="CAB4690176.1"/>
    </source>
</evidence>
<organism evidence="1">
    <name type="scientific">freshwater metagenome</name>
    <dbReference type="NCBI Taxonomy" id="449393"/>
    <lineage>
        <taxon>unclassified sequences</taxon>
        <taxon>metagenomes</taxon>
        <taxon>ecological metagenomes</taxon>
    </lineage>
</organism>
<dbReference type="InterPro" id="IPR007362">
    <property type="entry name" value="DUF429"/>
</dbReference>
<name>A0A6J6NV79_9ZZZZ</name>
<dbReference type="Pfam" id="PF04250">
    <property type="entry name" value="DUF429"/>
    <property type="match status" value="1"/>
</dbReference>
<protein>
    <submittedName>
        <fullName evidence="1">Unannotated protein</fullName>
    </submittedName>
</protein>